<dbReference type="PROSITE" id="PS50928">
    <property type="entry name" value="ABC_TM1"/>
    <property type="match status" value="1"/>
</dbReference>
<evidence type="ECO:0000259" key="8">
    <source>
        <dbReference type="PROSITE" id="PS50928"/>
    </source>
</evidence>
<dbReference type="EMBL" id="NHRJ02000001">
    <property type="protein sequence ID" value="PZE22853.1"/>
    <property type="molecule type" value="Genomic_DNA"/>
</dbReference>
<dbReference type="InterPro" id="IPR000515">
    <property type="entry name" value="MetI-like"/>
</dbReference>
<evidence type="ECO:0000256" key="2">
    <source>
        <dbReference type="ARBA" id="ARBA00022448"/>
    </source>
</evidence>
<dbReference type="CDD" id="cd06261">
    <property type="entry name" value="TM_PBP2"/>
    <property type="match status" value="1"/>
</dbReference>
<reference evidence="9" key="1">
    <citation type="submission" date="2018-06" db="EMBL/GenBank/DDBJ databases">
        <title>Paenibacillus xerothermodurans sp. nov. an extremely dry heat resistant spore forming bacterium isolated from the soil of Cape Canaveral, Florida.</title>
        <authorList>
            <person name="Seuylemezian A."/>
            <person name="Kaur N."/>
            <person name="Patil P."/>
            <person name="Patil P."/>
            <person name="Mayilraj S."/>
            <person name="Vaishampayan P."/>
        </authorList>
    </citation>
    <scope>NUCLEOTIDE SEQUENCE [LARGE SCALE GENOMIC DNA]</scope>
    <source>
        <strain evidence="9">ATCC 27380</strain>
    </source>
</reference>
<keyword evidence="3" id="KW-1003">Cell membrane</keyword>
<keyword evidence="2 7" id="KW-0813">Transport</keyword>
<organism evidence="9 10">
    <name type="scientific">Paenibacillus xerothermodurans</name>
    <dbReference type="NCBI Taxonomy" id="1977292"/>
    <lineage>
        <taxon>Bacteria</taxon>
        <taxon>Bacillati</taxon>
        <taxon>Bacillota</taxon>
        <taxon>Bacilli</taxon>
        <taxon>Bacillales</taxon>
        <taxon>Paenibacillaceae</taxon>
        <taxon>Paenibacillus</taxon>
    </lineage>
</organism>
<evidence type="ECO:0000256" key="7">
    <source>
        <dbReference type="RuleBase" id="RU363032"/>
    </source>
</evidence>
<keyword evidence="4 7" id="KW-0812">Transmembrane</keyword>
<dbReference type="Pfam" id="PF00528">
    <property type="entry name" value="BPD_transp_1"/>
    <property type="match status" value="1"/>
</dbReference>
<dbReference type="InterPro" id="IPR051393">
    <property type="entry name" value="ABC_transporter_permease"/>
</dbReference>
<sequence length="291" mass="32673">MSIRRSTLIFFLFTLPALLLYLAFFFYPALSGFFYSFTNWDGVSKSYKIIGFKNYIDILKDKRFLNALNFTLYYTVIDVTLKLSLALILAMLLSSKIKFRGFMRSVYFFPAVLSLITVGLIFNQLFYAVIPRIGEGLGIELLSRNILANKDTAVYGIILTNIWQGISIPMVIFMAGLASVPKDLHEAATIDGASPFQRFLSITIPFLIPMLNVNLVLTIKGGLTVFDYIVAMTDGGPAQATESIGYLIYRHGMNEMKFGYGTAESIYIFLMVGIISIIQIKLLNRKEAGQQ</sequence>
<feature type="transmembrane region" description="Helical" evidence="7">
    <location>
        <begin position="106"/>
        <end position="133"/>
    </location>
</feature>
<keyword evidence="10" id="KW-1185">Reference proteome</keyword>
<comment type="similarity">
    <text evidence="7">Belongs to the binding-protein-dependent transport system permease family.</text>
</comment>
<evidence type="ECO:0000256" key="6">
    <source>
        <dbReference type="ARBA" id="ARBA00023136"/>
    </source>
</evidence>
<dbReference type="Proteomes" id="UP000214746">
    <property type="component" value="Unassembled WGS sequence"/>
</dbReference>
<dbReference type="PANTHER" id="PTHR30193">
    <property type="entry name" value="ABC TRANSPORTER PERMEASE PROTEIN"/>
    <property type="match status" value="1"/>
</dbReference>
<dbReference type="GO" id="GO:0005886">
    <property type="term" value="C:plasma membrane"/>
    <property type="evidence" value="ECO:0007669"/>
    <property type="project" value="UniProtKB-SubCell"/>
</dbReference>
<dbReference type="OrthoDB" id="9786413at2"/>
<proteinExistence type="inferred from homology"/>
<protein>
    <submittedName>
        <fullName evidence="9">Sugar ABC transporter permease</fullName>
    </submittedName>
</protein>
<feature type="transmembrane region" description="Helical" evidence="7">
    <location>
        <begin position="153"/>
        <end position="178"/>
    </location>
</feature>
<dbReference type="AlphaFoldDB" id="A0A2W1NWD3"/>
<feature type="transmembrane region" description="Helical" evidence="7">
    <location>
        <begin position="266"/>
        <end position="283"/>
    </location>
</feature>
<comment type="caution">
    <text evidence="9">The sequence shown here is derived from an EMBL/GenBank/DDBJ whole genome shotgun (WGS) entry which is preliminary data.</text>
</comment>
<evidence type="ECO:0000256" key="1">
    <source>
        <dbReference type="ARBA" id="ARBA00004651"/>
    </source>
</evidence>
<keyword evidence="5 7" id="KW-1133">Transmembrane helix</keyword>
<comment type="subcellular location">
    <subcellularLocation>
        <location evidence="1 7">Cell membrane</location>
        <topology evidence="1 7">Multi-pass membrane protein</topology>
    </subcellularLocation>
</comment>
<dbReference type="SUPFAM" id="SSF161098">
    <property type="entry name" value="MetI-like"/>
    <property type="match status" value="1"/>
</dbReference>
<feature type="transmembrane region" description="Helical" evidence="7">
    <location>
        <begin position="72"/>
        <end position="94"/>
    </location>
</feature>
<dbReference type="PANTHER" id="PTHR30193:SF37">
    <property type="entry name" value="INNER MEMBRANE ABC TRANSPORTER PERMEASE PROTEIN YCJO"/>
    <property type="match status" value="1"/>
</dbReference>
<dbReference type="InterPro" id="IPR035906">
    <property type="entry name" value="MetI-like_sf"/>
</dbReference>
<evidence type="ECO:0000313" key="10">
    <source>
        <dbReference type="Proteomes" id="UP000214746"/>
    </source>
</evidence>
<evidence type="ECO:0000256" key="4">
    <source>
        <dbReference type="ARBA" id="ARBA00022692"/>
    </source>
</evidence>
<keyword evidence="6 7" id="KW-0472">Membrane</keyword>
<evidence type="ECO:0000256" key="5">
    <source>
        <dbReference type="ARBA" id="ARBA00022989"/>
    </source>
</evidence>
<feature type="domain" description="ABC transmembrane type-1" evidence="8">
    <location>
        <begin position="68"/>
        <end position="279"/>
    </location>
</feature>
<feature type="transmembrane region" description="Helical" evidence="7">
    <location>
        <begin position="7"/>
        <end position="30"/>
    </location>
</feature>
<evidence type="ECO:0000256" key="3">
    <source>
        <dbReference type="ARBA" id="ARBA00022475"/>
    </source>
</evidence>
<name>A0A2W1NWD3_PAEXE</name>
<evidence type="ECO:0000313" key="9">
    <source>
        <dbReference type="EMBL" id="PZE22853.1"/>
    </source>
</evidence>
<gene>
    <name evidence="9" type="ORF">CBW46_000330</name>
</gene>
<accession>A0A2W1NWD3</accession>
<dbReference type="Gene3D" id="1.10.3720.10">
    <property type="entry name" value="MetI-like"/>
    <property type="match status" value="1"/>
</dbReference>
<dbReference type="GO" id="GO:0055085">
    <property type="term" value="P:transmembrane transport"/>
    <property type="evidence" value="ECO:0007669"/>
    <property type="project" value="InterPro"/>
</dbReference>
<feature type="transmembrane region" description="Helical" evidence="7">
    <location>
        <begin position="199"/>
        <end position="219"/>
    </location>
</feature>